<feature type="transmembrane region" description="Helical" evidence="1">
    <location>
        <begin position="219"/>
        <end position="239"/>
    </location>
</feature>
<dbReference type="RefSeq" id="WP_309830387.1">
    <property type="nucleotide sequence ID" value="NZ_JAVIZX010000001.1"/>
</dbReference>
<evidence type="ECO:0000313" key="3">
    <source>
        <dbReference type="Proteomes" id="UP001267710"/>
    </source>
</evidence>
<comment type="caution">
    <text evidence="2">The sequence shown here is derived from an EMBL/GenBank/DDBJ whole genome shotgun (WGS) entry which is preliminary data.</text>
</comment>
<feature type="transmembrane region" description="Helical" evidence="1">
    <location>
        <begin position="138"/>
        <end position="157"/>
    </location>
</feature>
<feature type="transmembrane region" description="Helical" evidence="1">
    <location>
        <begin position="284"/>
        <end position="304"/>
    </location>
</feature>
<feature type="transmembrane region" description="Helical" evidence="1">
    <location>
        <begin position="251"/>
        <end position="272"/>
    </location>
</feature>
<proteinExistence type="predicted"/>
<keyword evidence="3" id="KW-1185">Reference proteome</keyword>
<feature type="transmembrane region" description="Helical" evidence="1">
    <location>
        <begin position="60"/>
        <end position="78"/>
    </location>
</feature>
<feature type="transmembrane region" description="Helical" evidence="1">
    <location>
        <begin position="18"/>
        <end position="40"/>
    </location>
</feature>
<protein>
    <submittedName>
        <fullName evidence="2">Uncharacterized protein</fullName>
    </submittedName>
</protein>
<dbReference type="Proteomes" id="UP001267710">
    <property type="component" value="Unassembled WGS sequence"/>
</dbReference>
<evidence type="ECO:0000256" key="1">
    <source>
        <dbReference type="SAM" id="Phobius"/>
    </source>
</evidence>
<evidence type="ECO:0000313" key="2">
    <source>
        <dbReference type="EMBL" id="MDR6215613.1"/>
    </source>
</evidence>
<name>A0ABU1IEH6_9BURK</name>
<feature type="transmembrane region" description="Helical" evidence="1">
    <location>
        <begin position="347"/>
        <end position="368"/>
    </location>
</feature>
<dbReference type="EMBL" id="JAVIZX010000001">
    <property type="protein sequence ID" value="MDR6215613.1"/>
    <property type="molecule type" value="Genomic_DNA"/>
</dbReference>
<gene>
    <name evidence="2" type="ORF">QE399_003302</name>
</gene>
<accession>A0ABU1IEH6</accession>
<feature type="transmembrane region" description="Helical" evidence="1">
    <location>
        <begin position="110"/>
        <end position="131"/>
    </location>
</feature>
<keyword evidence="1" id="KW-1133">Transmembrane helix</keyword>
<sequence>MVNTSAPSLRGAGPVSRIALRLVFALVVGMGLLAGIAGGLLRVGIAWGDERAIAVLQRAAVDHAFLMVCAFMGTVIGIERAIALRRGWAFLAPACTAAGGAALLCGARPAALWLAVAGSVVFVGVNGAVVARQRADHTMLLLVAAVAWVMANLAHALALQPGAVVPLWLSLLVLTIAAERLEMARLMRRRPGATAWLYGIVAVLLAGAVASGFRPTAGGVAYGGGLLALACWLAVFDIARRTVRAQGLSRYMAVCLLSGYGWLAVAGAAWIAMALGQGIRDTALHALALGFVFSMVMGHAPVILPAVARVKLAYGWAFYLPLLALHLTLIWRLGAGHFDGQAQALGALGNAVAIALFAATVLAAALLWRWRASRLSHPSSRHGTPHVH</sequence>
<feature type="transmembrane region" description="Helical" evidence="1">
    <location>
        <begin position="193"/>
        <end position="213"/>
    </location>
</feature>
<organism evidence="2 3">
    <name type="scientific">Paracidovorax wautersii</name>
    <dbReference type="NCBI Taxonomy" id="1177982"/>
    <lineage>
        <taxon>Bacteria</taxon>
        <taxon>Pseudomonadati</taxon>
        <taxon>Pseudomonadota</taxon>
        <taxon>Betaproteobacteria</taxon>
        <taxon>Burkholderiales</taxon>
        <taxon>Comamonadaceae</taxon>
        <taxon>Paracidovorax</taxon>
    </lineage>
</organism>
<keyword evidence="1" id="KW-0812">Transmembrane</keyword>
<reference evidence="2 3" key="1">
    <citation type="submission" date="2023-08" db="EMBL/GenBank/DDBJ databases">
        <title>Functional and genomic diversity of the sorghum phyllosphere microbiome.</title>
        <authorList>
            <person name="Shade A."/>
        </authorList>
    </citation>
    <scope>NUCLEOTIDE SEQUENCE [LARGE SCALE GENOMIC DNA]</scope>
    <source>
        <strain evidence="2 3">SORGH_AS_0335</strain>
    </source>
</reference>
<keyword evidence="1" id="KW-0472">Membrane</keyword>
<feature type="transmembrane region" description="Helical" evidence="1">
    <location>
        <begin position="163"/>
        <end position="181"/>
    </location>
</feature>
<feature type="transmembrane region" description="Helical" evidence="1">
    <location>
        <begin position="316"/>
        <end position="335"/>
    </location>
</feature>
<feature type="transmembrane region" description="Helical" evidence="1">
    <location>
        <begin position="87"/>
        <end position="104"/>
    </location>
</feature>